<name>A0A7J6MU52_PEROL</name>
<gene>
    <name evidence="8" type="primary">BECN1</name>
    <name evidence="8" type="ORF">FOL46_002969</name>
    <name evidence="7" type="ORF">FOZ61_002757</name>
</gene>
<feature type="region of interest" description="Disordered" evidence="4">
    <location>
        <begin position="462"/>
        <end position="484"/>
    </location>
</feature>
<dbReference type="PANTHER" id="PTHR12768">
    <property type="entry name" value="BECLIN 1"/>
    <property type="match status" value="1"/>
</dbReference>
<evidence type="ECO:0000256" key="3">
    <source>
        <dbReference type="SAM" id="Coils"/>
    </source>
</evidence>
<evidence type="ECO:0000259" key="5">
    <source>
        <dbReference type="PROSITE" id="PS50222"/>
    </source>
</evidence>
<dbReference type="Pfam" id="PF04111">
    <property type="entry name" value="APG6"/>
    <property type="match status" value="1"/>
</dbReference>
<dbReference type="Gene3D" id="1.10.418.40">
    <property type="entry name" value="Autophagy protein 6/Beclin 1"/>
    <property type="match status" value="1"/>
</dbReference>
<dbReference type="EMBL" id="JABAHT010000018">
    <property type="protein sequence ID" value="KAF4669854.1"/>
    <property type="molecule type" value="Genomic_DNA"/>
</dbReference>
<dbReference type="InterPro" id="IPR036572">
    <property type="entry name" value="Doublecortin_dom_sf"/>
</dbReference>
<evidence type="ECO:0000313" key="9">
    <source>
        <dbReference type="Proteomes" id="UP000570595"/>
    </source>
</evidence>
<dbReference type="InterPro" id="IPR018247">
    <property type="entry name" value="EF_Hand_1_Ca_BS"/>
</dbReference>
<organism evidence="8 10">
    <name type="scientific">Perkinsus olseni</name>
    <name type="common">Perkinsus atlanticus</name>
    <dbReference type="NCBI Taxonomy" id="32597"/>
    <lineage>
        <taxon>Eukaryota</taxon>
        <taxon>Sar</taxon>
        <taxon>Alveolata</taxon>
        <taxon>Perkinsozoa</taxon>
        <taxon>Perkinsea</taxon>
        <taxon>Perkinsida</taxon>
        <taxon>Perkinsidae</taxon>
        <taxon>Perkinsus</taxon>
    </lineage>
</organism>
<dbReference type="GO" id="GO:0000407">
    <property type="term" value="C:phagophore assembly site"/>
    <property type="evidence" value="ECO:0007669"/>
    <property type="project" value="TreeGrafter"/>
</dbReference>
<dbReference type="InterPro" id="IPR011992">
    <property type="entry name" value="EF-hand-dom_pair"/>
</dbReference>
<reference evidence="9 10" key="1">
    <citation type="submission" date="2020-04" db="EMBL/GenBank/DDBJ databases">
        <title>Perkinsus olseni comparative genomics.</title>
        <authorList>
            <person name="Bogema D.R."/>
        </authorList>
    </citation>
    <scope>NUCLEOTIDE SEQUENCE [LARGE SCALE GENOMIC DNA]</scope>
    <source>
        <strain evidence="7">ATCC PRA-179</strain>
        <strain evidence="8">ATCC PRA-31</strain>
    </source>
</reference>
<dbReference type="Proteomes" id="UP000572268">
    <property type="component" value="Unassembled WGS sequence"/>
</dbReference>
<feature type="domain" description="Doublecortin" evidence="6">
    <location>
        <begin position="927"/>
        <end position="1005"/>
    </location>
</feature>
<comment type="caution">
    <text evidence="8">The sequence shown here is derived from an EMBL/GenBank/DDBJ whole genome shotgun (WGS) entry which is preliminary data.</text>
</comment>
<evidence type="ECO:0000256" key="4">
    <source>
        <dbReference type="SAM" id="MobiDB-lite"/>
    </source>
</evidence>
<dbReference type="OrthoDB" id="20368at2759"/>
<dbReference type="GO" id="GO:0035556">
    <property type="term" value="P:intracellular signal transduction"/>
    <property type="evidence" value="ECO:0007669"/>
    <property type="project" value="InterPro"/>
</dbReference>
<dbReference type="InterPro" id="IPR007243">
    <property type="entry name" value="Atg6/Beclin"/>
</dbReference>
<dbReference type="Gene3D" id="1.10.238.10">
    <property type="entry name" value="EF-hand"/>
    <property type="match status" value="1"/>
</dbReference>
<dbReference type="Gene3D" id="3.10.20.230">
    <property type="entry name" value="Doublecortin domain"/>
    <property type="match status" value="1"/>
</dbReference>
<dbReference type="PANTHER" id="PTHR12768:SF4">
    <property type="entry name" value="BECLIN-1"/>
    <property type="match status" value="1"/>
</dbReference>
<dbReference type="GO" id="GO:0000045">
    <property type="term" value="P:autophagosome assembly"/>
    <property type="evidence" value="ECO:0007669"/>
    <property type="project" value="TreeGrafter"/>
</dbReference>
<dbReference type="InterPro" id="IPR038274">
    <property type="entry name" value="Atg6/Beclin_C_sf"/>
</dbReference>
<dbReference type="GO" id="GO:0043548">
    <property type="term" value="F:phosphatidylinositol 3-kinase binding"/>
    <property type="evidence" value="ECO:0007669"/>
    <property type="project" value="TreeGrafter"/>
</dbReference>
<proteinExistence type="inferred from homology"/>
<dbReference type="GO" id="GO:0034272">
    <property type="term" value="C:phosphatidylinositol 3-kinase complex, class III, type II"/>
    <property type="evidence" value="ECO:0007669"/>
    <property type="project" value="TreeGrafter"/>
</dbReference>
<dbReference type="GO" id="GO:0000423">
    <property type="term" value="P:mitophagy"/>
    <property type="evidence" value="ECO:0007669"/>
    <property type="project" value="TreeGrafter"/>
</dbReference>
<evidence type="ECO:0000256" key="2">
    <source>
        <dbReference type="ARBA" id="ARBA00022837"/>
    </source>
</evidence>
<dbReference type="GO" id="GO:0030674">
    <property type="term" value="F:protein-macromolecule adaptor activity"/>
    <property type="evidence" value="ECO:0007669"/>
    <property type="project" value="TreeGrafter"/>
</dbReference>
<feature type="coiled-coil region" evidence="3">
    <location>
        <begin position="129"/>
        <end position="206"/>
    </location>
</feature>
<protein>
    <submittedName>
        <fullName evidence="8">Beclin-1</fullName>
    </submittedName>
</protein>
<sequence>MIPPPAPESEEAVGAPEATGGAACRVQQLCTRCQSKLEVVDYDTQEKQAKAEIAARDLEDRIAAATTDCPRGASLREALEKGKNLSSVERLSLLGSAFALVLPPEAREKDTSVPLCEPCAMDVVALWQRELALRRAELAEAELALAELDQQVAEGDEQDDDDDDVRALETEIAGMERELEELKETSQELEARLETEEAEARVQLRREEYLHKETDDYIVELVGHEEATGSVKAQVEYTSAEISRLKRTSVLAMAFRIWHSGPFGSINGFRMGRVHDYQIPWSEINVGWGQMALLLDVIVRRVGVPSAYRLLPRGSCSAILRKSDNAVMELHTSDGGFARFFTGRKFDAGMCAYVNVVQEVCTFSERFRSQPLRLPFSIEGDKVGGFSVALQFNQEERWTKAMKYLLTNLKWLMAYIDEASKPVENGAAVGKRRSPRNPNPFLEFNNELESARFDQRREMLESTQRSSWTTTAGPSMAATGYPRGNRHIDTLRREARMHAMEEMSGRGLGDLCELRLGHSSAVRNSSQLDPLRRSPYGMDLARVAAQSARQNADAKKGGLREYSSMPFVLLPKSVDHAHRLREAMCTLCPDLKPRSKKAEILDNARLDVKSLFSKKHHKRAAAEADDFDPMQETLEVVCRIVQERFEGSFRAFFFRVDENGNGIVSMREFDQGVRRMHLSDDLTPARIFGLFSYLKATDSRMLHWEQFSRIEDWYTAKQEAAKKPPSPTPQERAAQDRINLLRQGFQDRARKARDDVHHIGFADFGGDVKSQRISKAAVTGARSSAVTGRHGTVKRQASSSRGFDRTGTLTRLDRSKSGMIPDKGMVHVASTSLQQPRRLPSGIGQGGPRSSRYNGDTKPRKQTADLQSLDGQRRSTNDSTATQLDDTEAGDLPQLSEWSEDMSEVEASNYHRTDPRLLLWEFRDSLCKITVFPNGDPHHGGRLLIVRRHRADDHDFSLLMVDCVRQGVLPLGGPPTLLWTSDSFEPVRSLHDLHDDAHYIASAGEHDVPREERLPPSIRKKRQEFLNTSNVGSSADASRATGETMATRRLSTVGSTPGTASDVLEELSAVLSTPLYKSAHATWKMKAIQMMQKANTARLEDALLDRGIVRRDRDHLSMVRRTRRDLKKDLR</sequence>
<dbReference type="GO" id="GO:0005509">
    <property type="term" value="F:calcium ion binding"/>
    <property type="evidence" value="ECO:0007669"/>
    <property type="project" value="InterPro"/>
</dbReference>
<dbReference type="InterPro" id="IPR002048">
    <property type="entry name" value="EF_hand_dom"/>
</dbReference>
<feature type="compositionally biased region" description="Polar residues" evidence="4">
    <location>
        <begin position="462"/>
        <end position="473"/>
    </location>
</feature>
<keyword evidence="2" id="KW-0106">Calcium</keyword>
<dbReference type="InterPro" id="IPR040455">
    <property type="entry name" value="Atg6_BARA"/>
</dbReference>
<dbReference type="GO" id="GO:0034271">
    <property type="term" value="C:phosphatidylinositol 3-kinase complex, class III, type I"/>
    <property type="evidence" value="ECO:0007669"/>
    <property type="project" value="TreeGrafter"/>
</dbReference>
<dbReference type="PROSITE" id="PS50222">
    <property type="entry name" value="EF_HAND_2"/>
    <property type="match status" value="1"/>
</dbReference>
<comment type="similarity">
    <text evidence="1">Belongs to the beclin family.</text>
</comment>
<dbReference type="SUPFAM" id="SSF47473">
    <property type="entry name" value="EF-hand"/>
    <property type="match status" value="1"/>
</dbReference>
<dbReference type="Proteomes" id="UP000570595">
    <property type="component" value="Unassembled WGS sequence"/>
</dbReference>
<dbReference type="InterPro" id="IPR003533">
    <property type="entry name" value="Doublecortin_dom"/>
</dbReference>
<feature type="domain" description="EF-hand" evidence="5">
    <location>
        <begin position="644"/>
        <end position="679"/>
    </location>
</feature>
<dbReference type="GO" id="GO:0006995">
    <property type="term" value="P:cellular response to nitrogen starvation"/>
    <property type="evidence" value="ECO:0007669"/>
    <property type="project" value="TreeGrafter"/>
</dbReference>
<dbReference type="SUPFAM" id="SSF89837">
    <property type="entry name" value="Doublecortin (DC)"/>
    <property type="match status" value="1"/>
</dbReference>
<evidence type="ECO:0000256" key="1">
    <source>
        <dbReference type="ARBA" id="ARBA00005965"/>
    </source>
</evidence>
<feature type="region of interest" description="Disordered" evidence="4">
    <location>
        <begin position="779"/>
        <end position="896"/>
    </location>
</feature>
<keyword evidence="3" id="KW-0175">Coiled coil</keyword>
<evidence type="ECO:0000313" key="7">
    <source>
        <dbReference type="EMBL" id="KAF4669854.1"/>
    </source>
</evidence>
<dbReference type="EMBL" id="JABANN010000020">
    <property type="protein sequence ID" value="KAF4675054.1"/>
    <property type="molecule type" value="Genomic_DNA"/>
</dbReference>
<evidence type="ECO:0000259" key="6">
    <source>
        <dbReference type="PROSITE" id="PS50309"/>
    </source>
</evidence>
<accession>A0A7J6MU52</accession>
<dbReference type="GO" id="GO:0045324">
    <property type="term" value="P:late endosome to vacuole transport"/>
    <property type="evidence" value="ECO:0007669"/>
    <property type="project" value="TreeGrafter"/>
</dbReference>
<dbReference type="AlphaFoldDB" id="A0A7J6MU52"/>
<evidence type="ECO:0000313" key="8">
    <source>
        <dbReference type="EMBL" id="KAF4675054.1"/>
    </source>
</evidence>
<dbReference type="PROSITE" id="PS00018">
    <property type="entry name" value="EF_HAND_1"/>
    <property type="match status" value="1"/>
</dbReference>
<evidence type="ECO:0000313" key="10">
    <source>
        <dbReference type="Proteomes" id="UP000572268"/>
    </source>
</evidence>
<dbReference type="PROSITE" id="PS50309">
    <property type="entry name" value="DC"/>
    <property type="match status" value="1"/>
</dbReference>